<accession>A0ABD6DRT1</accession>
<dbReference type="RefSeq" id="WP_256307652.1">
    <property type="nucleotide sequence ID" value="NZ_JANHAW010000002.1"/>
</dbReference>
<evidence type="ECO:0000256" key="1">
    <source>
        <dbReference type="SAM" id="Phobius"/>
    </source>
</evidence>
<evidence type="ECO:0000259" key="2">
    <source>
        <dbReference type="Pfam" id="PF25913"/>
    </source>
</evidence>
<dbReference type="InterPro" id="IPR058271">
    <property type="entry name" value="DUF7965"/>
</dbReference>
<keyword evidence="1" id="KW-0812">Transmembrane</keyword>
<gene>
    <name evidence="3" type="ORF">ACFSAS_04540</name>
</gene>
<feature type="transmembrane region" description="Helical" evidence="1">
    <location>
        <begin position="12"/>
        <end position="33"/>
    </location>
</feature>
<protein>
    <recommendedName>
        <fullName evidence="2">DUF7965 domain-containing protein</fullName>
    </recommendedName>
</protein>
<proteinExistence type="predicted"/>
<keyword evidence="1" id="KW-1133">Transmembrane helix</keyword>
<evidence type="ECO:0000313" key="4">
    <source>
        <dbReference type="Proteomes" id="UP001597092"/>
    </source>
</evidence>
<feature type="transmembrane region" description="Helical" evidence="1">
    <location>
        <begin position="115"/>
        <end position="142"/>
    </location>
</feature>
<sequence>MGERTPTLTTWTLATFDTSLFVLVGVIAAHASGVLGELLSGLNTVVGVAAFLYVWLLFVAAVRWVLADAAVLRASARTLALRSVAAGGVAGTVFLLTVLLVTVVPSALLGSIQPISVLLILLIGTALSAVVGAIVGLSAGALNVAASRLARFALPAGARP</sequence>
<reference evidence="3 4" key="1">
    <citation type="journal article" date="2019" name="Int. J. Syst. Evol. Microbiol.">
        <title>The Global Catalogue of Microorganisms (GCM) 10K type strain sequencing project: providing services to taxonomists for standard genome sequencing and annotation.</title>
        <authorList>
            <consortium name="The Broad Institute Genomics Platform"/>
            <consortium name="The Broad Institute Genome Sequencing Center for Infectious Disease"/>
            <person name="Wu L."/>
            <person name="Ma J."/>
        </authorList>
    </citation>
    <scope>NUCLEOTIDE SEQUENCE [LARGE SCALE GENOMIC DNA]</scope>
    <source>
        <strain evidence="3 4">CGMCC 1.10387</strain>
    </source>
</reference>
<feature type="transmembrane region" description="Helical" evidence="1">
    <location>
        <begin position="79"/>
        <end position="103"/>
    </location>
</feature>
<dbReference type="EMBL" id="JBHUDP010000001">
    <property type="protein sequence ID" value="MFD1684874.1"/>
    <property type="molecule type" value="Genomic_DNA"/>
</dbReference>
<organism evidence="3 4">
    <name type="scientific">Halobellus litoreus</name>
    <dbReference type="NCBI Taxonomy" id="755310"/>
    <lineage>
        <taxon>Archaea</taxon>
        <taxon>Methanobacteriati</taxon>
        <taxon>Methanobacteriota</taxon>
        <taxon>Stenosarchaea group</taxon>
        <taxon>Halobacteria</taxon>
        <taxon>Halobacteriales</taxon>
        <taxon>Haloferacaceae</taxon>
        <taxon>Halobellus</taxon>
    </lineage>
</organism>
<comment type="caution">
    <text evidence="3">The sequence shown here is derived from an EMBL/GenBank/DDBJ whole genome shotgun (WGS) entry which is preliminary data.</text>
</comment>
<keyword evidence="1" id="KW-0472">Membrane</keyword>
<evidence type="ECO:0000313" key="3">
    <source>
        <dbReference type="EMBL" id="MFD1684874.1"/>
    </source>
</evidence>
<feature type="transmembrane region" description="Helical" evidence="1">
    <location>
        <begin position="45"/>
        <end position="67"/>
    </location>
</feature>
<feature type="domain" description="DUF7965" evidence="2">
    <location>
        <begin position="7"/>
        <end position="152"/>
    </location>
</feature>
<dbReference type="Pfam" id="PF25913">
    <property type="entry name" value="DUF7965"/>
    <property type="match status" value="1"/>
</dbReference>
<dbReference type="Proteomes" id="UP001597092">
    <property type="component" value="Unassembled WGS sequence"/>
</dbReference>
<dbReference type="AlphaFoldDB" id="A0ABD6DRT1"/>
<name>A0ABD6DRT1_9EURY</name>
<keyword evidence="4" id="KW-1185">Reference proteome</keyword>